<keyword evidence="1" id="KW-1133">Transmembrane helix</keyword>
<feature type="transmembrane region" description="Helical" evidence="1">
    <location>
        <begin position="112"/>
        <end position="136"/>
    </location>
</feature>
<sequence length="218" mass="24040">MTFEYLRQSLFFFRQHLITLAAIQLPFLALIGILGFILQGNMTGASGESAGSFLLLGLLQLGLLPLYWGATIFYMQSVLDGKPLSPMSAISLGMTCWGRLLLTYILNGLAVLLGLIALVIPGVIVGVRLAFADYICVLENKSATESLKQSWSQTQSYFWMLLQGFILIFLCLFLLEMLIQQLFGSTLIALVLSLLVDFGGVMLTVFGFRVFSAMREGQ</sequence>
<gene>
    <name evidence="2" type="ORF">ADINL_2813</name>
</gene>
<evidence type="ECO:0000313" key="3">
    <source>
        <dbReference type="Proteomes" id="UP000027318"/>
    </source>
</evidence>
<organism evidence="2 3">
    <name type="scientific">Nitrincola lacisaponensis</name>
    <dbReference type="NCBI Taxonomy" id="267850"/>
    <lineage>
        <taxon>Bacteria</taxon>
        <taxon>Pseudomonadati</taxon>
        <taxon>Pseudomonadota</taxon>
        <taxon>Gammaproteobacteria</taxon>
        <taxon>Oceanospirillales</taxon>
        <taxon>Oceanospirillaceae</taxon>
        <taxon>Nitrincola</taxon>
    </lineage>
</organism>
<dbReference type="RefSeq" id="WP_051632852.1">
    <property type="nucleotide sequence ID" value="NZ_JMSZ01000040.1"/>
</dbReference>
<feature type="transmembrane region" description="Helical" evidence="1">
    <location>
        <begin position="50"/>
        <end position="75"/>
    </location>
</feature>
<dbReference type="AlphaFoldDB" id="A0A063XWX5"/>
<dbReference type="Pfam" id="PF06790">
    <property type="entry name" value="UPF0259"/>
    <property type="match status" value="1"/>
</dbReference>
<dbReference type="EMBL" id="JMSZ01000040">
    <property type="protein sequence ID" value="KDE38718.1"/>
    <property type="molecule type" value="Genomic_DNA"/>
</dbReference>
<reference evidence="2 3" key="1">
    <citation type="journal article" date="2005" name="Int. J. Syst. Evol. Microbiol.">
        <title>Nitrincola lacisaponensis gen. nov., sp. nov., a novel alkaliphilic bacterium isolated from an alkaline, saline lake.</title>
        <authorList>
            <person name="Dimitriu P.A."/>
            <person name="Shukla S.K."/>
            <person name="Conradt J."/>
            <person name="Marquez M.C."/>
            <person name="Ventosa A."/>
            <person name="Maglia A."/>
            <person name="Peyton B.M."/>
            <person name="Pinkart H.C."/>
            <person name="Mormile M.R."/>
        </authorList>
    </citation>
    <scope>NUCLEOTIDE SEQUENCE [LARGE SCALE GENOMIC DNA]</scope>
    <source>
        <strain evidence="2 3">4CA</strain>
    </source>
</reference>
<evidence type="ECO:0000313" key="2">
    <source>
        <dbReference type="EMBL" id="KDE38718.1"/>
    </source>
</evidence>
<dbReference type="Proteomes" id="UP000027318">
    <property type="component" value="Unassembled WGS sequence"/>
</dbReference>
<name>A0A063XWX5_9GAMM</name>
<keyword evidence="3" id="KW-1185">Reference proteome</keyword>
<dbReference type="STRING" id="267850.ADINL_2813"/>
<feature type="transmembrane region" description="Helical" evidence="1">
    <location>
        <begin position="17"/>
        <end position="38"/>
    </location>
</feature>
<dbReference type="OrthoDB" id="6366276at2"/>
<accession>A0A063XWX5</accession>
<evidence type="ECO:0000256" key="1">
    <source>
        <dbReference type="SAM" id="Phobius"/>
    </source>
</evidence>
<keyword evidence="1" id="KW-0812">Transmembrane</keyword>
<comment type="caution">
    <text evidence="2">The sequence shown here is derived from an EMBL/GenBank/DDBJ whole genome shotgun (WGS) entry which is preliminary data.</text>
</comment>
<feature type="transmembrane region" description="Helical" evidence="1">
    <location>
        <begin position="187"/>
        <end position="211"/>
    </location>
</feature>
<proteinExistence type="predicted"/>
<keyword evidence="1" id="KW-0472">Membrane</keyword>
<feature type="transmembrane region" description="Helical" evidence="1">
    <location>
        <begin position="157"/>
        <end position="175"/>
    </location>
</feature>
<protein>
    <recommendedName>
        <fullName evidence="4">Transmembrane protein</fullName>
    </recommendedName>
</protein>
<evidence type="ECO:0008006" key="4">
    <source>
        <dbReference type="Google" id="ProtNLM"/>
    </source>
</evidence>